<comment type="caution">
    <text evidence="1">The sequence shown here is derived from an EMBL/GenBank/DDBJ whole genome shotgun (WGS) entry which is preliminary data.</text>
</comment>
<organism evidence="1 2">
    <name type="scientific">Vagococcus vulneris</name>
    <dbReference type="NCBI Taxonomy" id="1977869"/>
    <lineage>
        <taxon>Bacteria</taxon>
        <taxon>Bacillati</taxon>
        <taxon>Bacillota</taxon>
        <taxon>Bacilli</taxon>
        <taxon>Lactobacillales</taxon>
        <taxon>Enterococcaceae</taxon>
        <taxon>Vagococcus</taxon>
    </lineage>
</organism>
<evidence type="ECO:0000313" key="1">
    <source>
        <dbReference type="EMBL" id="RSU00113.1"/>
    </source>
</evidence>
<sequence length="144" mass="16941">MSSAIEHVKNGFSEYLKNQEDKRKKEEQFKENFLKEPEKFILENQNDIYMGTNGLRMVILDILGEQSKLQSELVKEFGENRFISDFAAKGYEKSLQEYHKYQDLIQLVRTLQPFKEDTLVTVIESDTGDQKSFTKELFRGNKDD</sequence>
<evidence type="ECO:0000313" key="2">
    <source>
        <dbReference type="Proteomes" id="UP000287857"/>
    </source>
</evidence>
<dbReference type="AlphaFoldDB" id="A0A430A156"/>
<proteinExistence type="predicted"/>
<dbReference type="EMBL" id="NGJS01000002">
    <property type="protein sequence ID" value="RSU00113.1"/>
    <property type="molecule type" value="Genomic_DNA"/>
</dbReference>
<dbReference type="Proteomes" id="UP000287857">
    <property type="component" value="Unassembled WGS sequence"/>
</dbReference>
<name>A0A430A156_9ENTE</name>
<dbReference type="RefSeq" id="WP_125983065.1">
    <property type="nucleotide sequence ID" value="NZ_NGJS01000002.1"/>
</dbReference>
<reference evidence="1 2" key="1">
    <citation type="submission" date="2017-05" db="EMBL/GenBank/DDBJ databases">
        <title>Vagococcus spp. assemblies.</title>
        <authorList>
            <person name="Gulvik C.A."/>
        </authorList>
    </citation>
    <scope>NUCLEOTIDE SEQUENCE [LARGE SCALE GENOMIC DNA]</scope>
    <source>
        <strain evidence="1 2">SS1995</strain>
    </source>
</reference>
<keyword evidence="2" id="KW-1185">Reference proteome</keyword>
<gene>
    <name evidence="1" type="ORF">CBF37_02095</name>
</gene>
<protein>
    <submittedName>
        <fullName evidence="1">Uncharacterized protein</fullName>
    </submittedName>
</protein>
<accession>A0A430A156</accession>